<feature type="transmembrane region" description="Helical" evidence="3">
    <location>
        <begin position="40"/>
        <end position="56"/>
    </location>
</feature>
<evidence type="ECO:0000256" key="1">
    <source>
        <dbReference type="ARBA" id="ARBA00022729"/>
    </source>
</evidence>
<name>A0A3Q2XDG7_HAPBU</name>
<reference evidence="5" key="1">
    <citation type="submission" date="2025-08" db="UniProtKB">
        <authorList>
            <consortium name="Ensembl"/>
        </authorList>
    </citation>
    <scope>IDENTIFICATION</scope>
</reference>
<dbReference type="InterPro" id="IPR003599">
    <property type="entry name" value="Ig_sub"/>
</dbReference>
<keyword evidence="1" id="KW-0732">Signal</keyword>
<dbReference type="SUPFAM" id="SSF48726">
    <property type="entry name" value="Immunoglobulin"/>
    <property type="match status" value="1"/>
</dbReference>
<dbReference type="PANTHER" id="PTHR11481:SF64">
    <property type="entry name" value="FC RECEPTOR-LIKE PROTEIN 4"/>
    <property type="match status" value="1"/>
</dbReference>
<evidence type="ECO:0000256" key="2">
    <source>
        <dbReference type="ARBA" id="ARBA00023157"/>
    </source>
</evidence>
<keyword evidence="6" id="KW-1185">Reference proteome</keyword>
<keyword evidence="3" id="KW-0472">Membrane</keyword>
<dbReference type="GO" id="GO:0009897">
    <property type="term" value="C:external side of plasma membrane"/>
    <property type="evidence" value="ECO:0007669"/>
    <property type="project" value="TreeGrafter"/>
</dbReference>
<keyword evidence="2" id="KW-1015">Disulfide bond</keyword>
<dbReference type="GO" id="GO:0004888">
    <property type="term" value="F:transmembrane signaling receptor activity"/>
    <property type="evidence" value="ECO:0007669"/>
    <property type="project" value="TreeGrafter"/>
</dbReference>
<sequence>MIILDGKALWLRAGNKLTKSTHIFSAWAAWSCRRNTTQRYRLMLGLHCVILSQFFISNLAKLMVVVCVSVTDFHLIAFLLHISVSGAVFARIVPDRRQFFEYDNVSVLCEEDNGISEWSVKWKSHKITNSSLPLNISASPCTIYPIFKRHSGEYWCENEKGERSEVVNISVTAGFVILESPTIPVMEGNDVTLNCTNKQTQSEHITDFYKDGVSLGTWYQSSMTIKNISKSDEGLYKCSISGAGESPESWLAVIKQSKGDLNHIYIYHIYPCFVCFNLSFSFALISSMQPFQCLTKRLIFHTVMSLKKTFCCGPLSVLYWRLCCCCWWAYFFIRGTKV</sequence>
<dbReference type="PANTHER" id="PTHR11481">
    <property type="entry name" value="IMMUNOGLOBULIN FC RECEPTOR"/>
    <property type="match status" value="1"/>
</dbReference>
<dbReference type="GO" id="GO:0007166">
    <property type="term" value="P:cell surface receptor signaling pathway"/>
    <property type="evidence" value="ECO:0007669"/>
    <property type="project" value="TreeGrafter"/>
</dbReference>
<feature type="domain" description="Ig-like" evidence="4">
    <location>
        <begin position="173"/>
        <end position="252"/>
    </location>
</feature>
<dbReference type="GeneTree" id="ENSGT00940000163711"/>
<proteinExistence type="predicted"/>
<dbReference type="InterPro" id="IPR007110">
    <property type="entry name" value="Ig-like_dom"/>
</dbReference>
<feature type="transmembrane region" description="Helical" evidence="3">
    <location>
        <begin position="62"/>
        <end position="90"/>
    </location>
</feature>
<feature type="transmembrane region" description="Helical" evidence="3">
    <location>
        <begin position="317"/>
        <end position="333"/>
    </location>
</feature>
<dbReference type="STRING" id="8153.ENSHBUP00000033420"/>
<evidence type="ECO:0000256" key="3">
    <source>
        <dbReference type="SAM" id="Phobius"/>
    </source>
</evidence>
<dbReference type="Gene3D" id="2.60.40.10">
    <property type="entry name" value="Immunoglobulins"/>
    <property type="match status" value="2"/>
</dbReference>
<reference evidence="5" key="2">
    <citation type="submission" date="2025-09" db="UniProtKB">
        <authorList>
            <consortium name="Ensembl"/>
        </authorList>
    </citation>
    <scope>IDENTIFICATION</scope>
</reference>
<keyword evidence="3" id="KW-1133">Transmembrane helix</keyword>
<dbReference type="SMART" id="SM00409">
    <property type="entry name" value="IG"/>
    <property type="match status" value="2"/>
</dbReference>
<dbReference type="PROSITE" id="PS50835">
    <property type="entry name" value="IG_LIKE"/>
    <property type="match status" value="1"/>
</dbReference>
<accession>A0A3Q2XDG7</accession>
<dbReference type="Pfam" id="PF13927">
    <property type="entry name" value="Ig_3"/>
    <property type="match status" value="1"/>
</dbReference>
<evidence type="ECO:0000313" key="6">
    <source>
        <dbReference type="Proteomes" id="UP000264840"/>
    </source>
</evidence>
<keyword evidence="3" id="KW-0812">Transmembrane</keyword>
<dbReference type="Ensembl" id="ENSHBUT00000027232.1">
    <property type="protein sequence ID" value="ENSHBUP00000033420.1"/>
    <property type="gene ID" value="ENSHBUG00000020325.1"/>
</dbReference>
<evidence type="ECO:0000259" key="4">
    <source>
        <dbReference type="PROSITE" id="PS50835"/>
    </source>
</evidence>
<dbReference type="GO" id="GO:0006955">
    <property type="term" value="P:immune response"/>
    <property type="evidence" value="ECO:0007669"/>
    <property type="project" value="TreeGrafter"/>
</dbReference>
<dbReference type="InterPro" id="IPR013783">
    <property type="entry name" value="Ig-like_fold"/>
</dbReference>
<evidence type="ECO:0000313" key="5">
    <source>
        <dbReference type="Ensembl" id="ENSHBUP00000033420.1"/>
    </source>
</evidence>
<protein>
    <recommendedName>
        <fullName evidence="4">Ig-like domain-containing protein</fullName>
    </recommendedName>
</protein>
<dbReference type="Proteomes" id="UP000264840">
    <property type="component" value="Unplaced"/>
</dbReference>
<dbReference type="AlphaFoldDB" id="A0A3Q2XDG7"/>
<organism evidence="5 6">
    <name type="scientific">Haplochromis burtoni</name>
    <name type="common">Burton's mouthbrooder</name>
    <name type="synonym">Chromis burtoni</name>
    <dbReference type="NCBI Taxonomy" id="8153"/>
    <lineage>
        <taxon>Eukaryota</taxon>
        <taxon>Metazoa</taxon>
        <taxon>Chordata</taxon>
        <taxon>Craniata</taxon>
        <taxon>Vertebrata</taxon>
        <taxon>Euteleostomi</taxon>
        <taxon>Actinopterygii</taxon>
        <taxon>Neopterygii</taxon>
        <taxon>Teleostei</taxon>
        <taxon>Neoteleostei</taxon>
        <taxon>Acanthomorphata</taxon>
        <taxon>Ovalentaria</taxon>
        <taxon>Cichlomorphae</taxon>
        <taxon>Cichliformes</taxon>
        <taxon>Cichlidae</taxon>
        <taxon>African cichlids</taxon>
        <taxon>Pseudocrenilabrinae</taxon>
        <taxon>Haplochromini</taxon>
        <taxon>Haplochromis</taxon>
    </lineage>
</organism>
<feature type="transmembrane region" description="Helical" evidence="3">
    <location>
        <begin position="264"/>
        <end position="285"/>
    </location>
</feature>
<dbReference type="InterPro" id="IPR036179">
    <property type="entry name" value="Ig-like_dom_sf"/>
</dbReference>
<dbReference type="InterPro" id="IPR050488">
    <property type="entry name" value="Ig_Fc_receptor"/>
</dbReference>